<name>A0A1E5GX61_9ENTE</name>
<organism evidence="2 3">
    <name type="scientific">Enterococcus quebecensis</name>
    <dbReference type="NCBI Taxonomy" id="903983"/>
    <lineage>
        <taxon>Bacteria</taxon>
        <taxon>Bacillati</taxon>
        <taxon>Bacillota</taxon>
        <taxon>Bacilli</taxon>
        <taxon>Lactobacillales</taxon>
        <taxon>Enterococcaceae</taxon>
        <taxon>Enterococcus</taxon>
    </lineage>
</organism>
<dbReference type="RefSeq" id="WP_069634583.1">
    <property type="nucleotide sequence ID" value="NZ_JXKZ01000019.1"/>
</dbReference>
<keyword evidence="1" id="KW-0472">Membrane</keyword>
<keyword evidence="3" id="KW-1185">Reference proteome</keyword>
<feature type="transmembrane region" description="Helical" evidence="1">
    <location>
        <begin position="12"/>
        <end position="33"/>
    </location>
</feature>
<dbReference type="AlphaFoldDB" id="A0A1E5GX61"/>
<keyword evidence="1" id="KW-1133">Transmembrane helix</keyword>
<dbReference type="EMBL" id="MIKB01000012">
    <property type="protein sequence ID" value="OEG17262.1"/>
    <property type="molecule type" value="Genomic_DNA"/>
</dbReference>
<evidence type="ECO:0000256" key="1">
    <source>
        <dbReference type="SAM" id="Phobius"/>
    </source>
</evidence>
<dbReference type="NCBIfam" id="NF041013">
    <property type="entry name" value="T4P_ComGE"/>
    <property type="match status" value="1"/>
</dbReference>
<proteinExistence type="predicted"/>
<dbReference type="Proteomes" id="UP000094764">
    <property type="component" value="Unassembled WGS sequence"/>
</dbReference>
<keyword evidence="1" id="KW-0812">Transmembrane</keyword>
<dbReference type="InterPro" id="IPR053468">
    <property type="entry name" value="ComGE-like"/>
</dbReference>
<protein>
    <recommendedName>
        <fullName evidence="4">Type II secretion system protein</fullName>
    </recommendedName>
</protein>
<sequence length="107" mass="12369">MSEKTNNYKGYILLESLVALGLLCLIVGSYMSLNGFLLKKNKQTEDKLSMQRILYEEIKHHENYGGQLSKEMNTENKSYQLQLDTTNDMLVEVEITDGKELFTIKKE</sequence>
<gene>
    <name evidence="2" type="ORF">BCR23_04465</name>
</gene>
<comment type="caution">
    <text evidence="2">The sequence shown here is derived from an EMBL/GenBank/DDBJ whole genome shotgun (WGS) entry which is preliminary data.</text>
</comment>
<accession>A0A1E5GX61</accession>
<dbReference type="STRING" id="903983.BCR23_04465"/>
<evidence type="ECO:0000313" key="3">
    <source>
        <dbReference type="Proteomes" id="UP000094764"/>
    </source>
</evidence>
<evidence type="ECO:0008006" key="4">
    <source>
        <dbReference type="Google" id="ProtNLM"/>
    </source>
</evidence>
<reference evidence="3" key="1">
    <citation type="submission" date="2016-09" db="EMBL/GenBank/DDBJ databases">
        <authorList>
            <person name="Gulvik C.A."/>
        </authorList>
    </citation>
    <scope>NUCLEOTIDE SEQUENCE [LARGE SCALE GENOMIC DNA]</scope>
    <source>
        <strain evidence="3">LMG 26306</strain>
    </source>
</reference>
<evidence type="ECO:0000313" key="2">
    <source>
        <dbReference type="EMBL" id="OEG17262.1"/>
    </source>
</evidence>
<dbReference type="OrthoDB" id="2186429at2"/>